<keyword evidence="3" id="KW-1185">Reference proteome</keyword>
<dbReference type="EMBL" id="CATOUU010000564">
    <property type="protein sequence ID" value="CAI9934225.1"/>
    <property type="molecule type" value="Genomic_DNA"/>
</dbReference>
<gene>
    <name evidence="1" type="ORF">HINF_LOCUS21870</name>
    <name evidence="2" type="ORF">HINF_LOCUS27968</name>
</gene>
<dbReference type="Proteomes" id="UP001642409">
    <property type="component" value="Unassembled WGS sequence"/>
</dbReference>
<evidence type="ECO:0000313" key="3">
    <source>
        <dbReference type="Proteomes" id="UP001642409"/>
    </source>
</evidence>
<evidence type="ECO:0000313" key="2">
    <source>
        <dbReference type="EMBL" id="CAL6021027.1"/>
    </source>
</evidence>
<accession>A0AA86TY92</accession>
<reference evidence="1" key="1">
    <citation type="submission" date="2023-06" db="EMBL/GenBank/DDBJ databases">
        <authorList>
            <person name="Kurt Z."/>
        </authorList>
    </citation>
    <scope>NUCLEOTIDE SEQUENCE</scope>
</reference>
<protein>
    <submittedName>
        <fullName evidence="2">Hypothetical_protein</fullName>
    </submittedName>
</protein>
<dbReference type="EMBL" id="CAXDID020000088">
    <property type="protein sequence ID" value="CAL6021027.1"/>
    <property type="molecule type" value="Genomic_DNA"/>
</dbReference>
<dbReference type="AlphaFoldDB" id="A0AA86TY92"/>
<reference evidence="2 3" key="2">
    <citation type="submission" date="2024-07" db="EMBL/GenBank/DDBJ databases">
        <authorList>
            <person name="Akdeniz Z."/>
        </authorList>
    </citation>
    <scope>NUCLEOTIDE SEQUENCE [LARGE SCALE GENOMIC DNA]</scope>
</reference>
<evidence type="ECO:0000313" key="1">
    <source>
        <dbReference type="EMBL" id="CAI9934225.1"/>
    </source>
</evidence>
<sequence>MSSESELCCYCHQQLQNNDIICIPLEYKTQMFGLKVPHICQHKYHDKCLQQDTNCMICQTHCDKKIQQGKNGKLILNQFETILQILKANVSNEYYLKYFIQYQYYCQHTNSNQNIINIDDCKNLIKLAEIPYLHYFNDLPCKQCEKVTSVKNNQQFYVCVLCAARYHCSHFTKSFKCKCGSQIAVHAPSLILFHSIHQNSYCYFDDSHNPTQLFDIRGKCAYNLYQMIVGMNCLTSEQLSCIEYAKQSRQKYLNNQIKGFNYQFVQDFIHKQRPIDQHIIYEQGQFEESEASLWQDE</sequence>
<name>A0AA86TY92_9EUKA</name>
<organism evidence="1">
    <name type="scientific">Hexamita inflata</name>
    <dbReference type="NCBI Taxonomy" id="28002"/>
    <lineage>
        <taxon>Eukaryota</taxon>
        <taxon>Metamonada</taxon>
        <taxon>Diplomonadida</taxon>
        <taxon>Hexamitidae</taxon>
        <taxon>Hexamitinae</taxon>
        <taxon>Hexamita</taxon>
    </lineage>
</organism>
<proteinExistence type="predicted"/>
<comment type="caution">
    <text evidence="1">The sequence shown here is derived from an EMBL/GenBank/DDBJ whole genome shotgun (WGS) entry which is preliminary data.</text>
</comment>